<dbReference type="InterPro" id="IPR038459">
    <property type="entry name" value="MT_TRM10-typ_sf"/>
</dbReference>
<evidence type="ECO:0000256" key="1">
    <source>
        <dbReference type="ARBA" id="ARBA00012797"/>
    </source>
</evidence>
<feature type="domain" description="SAM-dependent MTase TRM10-type" evidence="10">
    <location>
        <begin position="120"/>
        <end position="320"/>
    </location>
</feature>
<evidence type="ECO:0000313" key="11">
    <source>
        <dbReference type="EMBL" id="ODQ80301.1"/>
    </source>
</evidence>
<evidence type="ECO:0000256" key="4">
    <source>
        <dbReference type="ARBA" id="ARBA00022679"/>
    </source>
</evidence>
<dbReference type="GO" id="GO:0052905">
    <property type="term" value="F:tRNA (guanosine(9)-N1)-methyltransferase activity"/>
    <property type="evidence" value="ECO:0007669"/>
    <property type="project" value="UniProtKB-EC"/>
</dbReference>
<evidence type="ECO:0000256" key="9">
    <source>
        <dbReference type="SAM" id="MobiDB-lite"/>
    </source>
</evidence>
<evidence type="ECO:0000256" key="7">
    <source>
        <dbReference type="ARBA" id="ARBA00032166"/>
    </source>
</evidence>
<evidence type="ECO:0000256" key="3">
    <source>
        <dbReference type="ARBA" id="ARBA00022603"/>
    </source>
</evidence>
<evidence type="ECO:0000256" key="2">
    <source>
        <dbReference type="ARBA" id="ARBA00020451"/>
    </source>
</evidence>
<dbReference type="STRING" id="984486.A0A1E3QRJ5"/>
<dbReference type="PANTHER" id="PTHR13563">
    <property type="entry name" value="TRNA (GUANINE-9-) METHYLTRANSFERASE"/>
    <property type="match status" value="1"/>
</dbReference>
<name>A0A1E3QRJ5_9ASCO</name>
<keyword evidence="3" id="KW-0489">Methyltransferase</keyword>
<dbReference type="GeneID" id="30148848"/>
<dbReference type="Proteomes" id="UP000094336">
    <property type="component" value="Unassembled WGS sequence"/>
</dbReference>
<evidence type="ECO:0000256" key="6">
    <source>
        <dbReference type="ARBA" id="ARBA00031792"/>
    </source>
</evidence>
<dbReference type="EC" id="2.1.1.221" evidence="1"/>
<comment type="catalytic activity">
    <reaction evidence="8">
        <text>guanosine(9) in tRNA + S-adenosyl-L-methionine = N(1)-methylguanosine(9) in tRNA + S-adenosyl-L-homocysteine + H(+)</text>
        <dbReference type="Rhea" id="RHEA:43156"/>
        <dbReference type="Rhea" id="RHEA-COMP:10367"/>
        <dbReference type="Rhea" id="RHEA-COMP:10368"/>
        <dbReference type="ChEBI" id="CHEBI:15378"/>
        <dbReference type="ChEBI" id="CHEBI:57856"/>
        <dbReference type="ChEBI" id="CHEBI:59789"/>
        <dbReference type="ChEBI" id="CHEBI:73542"/>
        <dbReference type="ChEBI" id="CHEBI:74269"/>
        <dbReference type="EC" id="2.1.1.221"/>
    </reaction>
</comment>
<accession>A0A1E3QRJ5</accession>
<dbReference type="GO" id="GO:0000049">
    <property type="term" value="F:tRNA binding"/>
    <property type="evidence" value="ECO:0007669"/>
    <property type="project" value="TreeGrafter"/>
</dbReference>
<organism evidence="11 12">
    <name type="scientific">Babjeviella inositovora NRRL Y-12698</name>
    <dbReference type="NCBI Taxonomy" id="984486"/>
    <lineage>
        <taxon>Eukaryota</taxon>
        <taxon>Fungi</taxon>
        <taxon>Dikarya</taxon>
        <taxon>Ascomycota</taxon>
        <taxon>Saccharomycotina</taxon>
        <taxon>Pichiomycetes</taxon>
        <taxon>Serinales incertae sedis</taxon>
        <taxon>Babjeviella</taxon>
    </lineage>
</organism>
<protein>
    <recommendedName>
        <fullName evidence="2">tRNA (guanine(9)-N1)-methyltransferase</fullName>
        <ecNumber evidence="1">2.1.1.221</ecNumber>
    </recommendedName>
    <alternativeName>
        <fullName evidence="7">tRNA methyltransferase 10</fullName>
    </alternativeName>
    <alternativeName>
        <fullName evidence="6">tRNA(m1G9)-methyltransferase</fullName>
    </alternativeName>
</protein>
<dbReference type="GO" id="GO:0002939">
    <property type="term" value="P:tRNA N1-guanine methylation"/>
    <property type="evidence" value="ECO:0007669"/>
    <property type="project" value="TreeGrafter"/>
</dbReference>
<evidence type="ECO:0000256" key="8">
    <source>
        <dbReference type="ARBA" id="ARBA00048434"/>
    </source>
</evidence>
<dbReference type="OrthoDB" id="278300at2759"/>
<gene>
    <name evidence="11" type="ORF">BABINDRAFT_175710</name>
</gene>
<keyword evidence="12" id="KW-1185">Reference proteome</keyword>
<evidence type="ECO:0000313" key="12">
    <source>
        <dbReference type="Proteomes" id="UP000094336"/>
    </source>
</evidence>
<keyword evidence="5" id="KW-0949">S-adenosyl-L-methionine</keyword>
<evidence type="ECO:0000259" key="10">
    <source>
        <dbReference type="PROSITE" id="PS51675"/>
    </source>
</evidence>
<evidence type="ECO:0000256" key="5">
    <source>
        <dbReference type="ARBA" id="ARBA00022691"/>
    </source>
</evidence>
<dbReference type="PANTHER" id="PTHR13563:SF13">
    <property type="entry name" value="TRNA METHYLTRANSFERASE 10 HOMOLOG A"/>
    <property type="match status" value="1"/>
</dbReference>
<keyword evidence="4" id="KW-0808">Transferase</keyword>
<dbReference type="InterPro" id="IPR028564">
    <property type="entry name" value="MT_TRM10-typ"/>
</dbReference>
<dbReference type="RefSeq" id="XP_018985629.1">
    <property type="nucleotide sequence ID" value="XM_019130995.1"/>
</dbReference>
<sequence length="361" mass="42046">MFTAIFTSLKSFFGGKPAVIRNETTVISDERNTNNKRALTSDEEPSKKSKREYVREKPVIPEGMTKNQWKKLEKVRLWEERKPEYAKIRKQKRLQAAKNKKEKIQELIAKGESYDHLKQNRKKINKEIKHSDCTVIVDCGFDEKMVVKERTSLSTQLARCFSENRRHEYKVDLRFTSFNGLLKERFDKFLPDHKYWPAEFVSLEADEISPEILKMSDEEKAKVVYLSADEGSTVLEELKAGETYIIGGIVDKGRYKNLCYDKAKALGIRTARLPIDEYIKLSGRKVLTTSHVFELMVNWLENKDWKKSFDTVLPPRKFADFGKTEEQLDAEEEKRNAIQDLKEEDVSKAETAEIEVVEKTD</sequence>
<proteinExistence type="predicted"/>
<dbReference type="InterPro" id="IPR007356">
    <property type="entry name" value="tRNA_m1G_MeTrfase_euk"/>
</dbReference>
<dbReference type="CDD" id="cd18089">
    <property type="entry name" value="SPOUT_Trm10-like"/>
    <property type="match status" value="1"/>
</dbReference>
<dbReference type="PROSITE" id="PS51675">
    <property type="entry name" value="SAM_MT_TRM10"/>
    <property type="match status" value="1"/>
</dbReference>
<dbReference type="EMBL" id="KV454430">
    <property type="protein sequence ID" value="ODQ80301.1"/>
    <property type="molecule type" value="Genomic_DNA"/>
</dbReference>
<dbReference type="AlphaFoldDB" id="A0A1E3QRJ5"/>
<dbReference type="Gene3D" id="3.40.1280.30">
    <property type="match status" value="1"/>
</dbReference>
<reference evidence="12" key="1">
    <citation type="submission" date="2016-05" db="EMBL/GenBank/DDBJ databases">
        <title>Comparative genomics of biotechnologically important yeasts.</title>
        <authorList>
            <consortium name="DOE Joint Genome Institute"/>
            <person name="Riley R."/>
            <person name="Haridas S."/>
            <person name="Wolfe K.H."/>
            <person name="Lopes M.R."/>
            <person name="Hittinger C.T."/>
            <person name="Goker M."/>
            <person name="Salamov A."/>
            <person name="Wisecaver J."/>
            <person name="Long T.M."/>
            <person name="Aerts A.L."/>
            <person name="Barry K."/>
            <person name="Choi C."/>
            <person name="Clum A."/>
            <person name="Coughlan A.Y."/>
            <person name="Deshpande S."/>
            <person name="Douglass A.P."/>
            <person name="Hanson S.J."/>
            <person name="Klenk H.-P."/>
            <person name="Labutti K."/>
            <person name="Lapidus A."/>
            <person name="Lindquist E."/>
            <person name="Lipzen A."/>
            <person name="Meier-Kolthoff J.P."/>
            <person name="Ohm R.A."/>
            <person name="Otillar R.P."/>
            <person name="Pangilinan J."/>
            <person name="Peng Y."/>
            <person name="Rokas A."/>
            <person name="Rosa C.A."/>
            <person name="Scheuner C."/>
            <person name="Sibirny A.A."/>
            <person name="Slot J.C."/>
            <person name="Stielow J.B."/>
            <person name="Sun H."/>
            <person name="Kurtzman C.P."/>
            <person name="Blackwell M."/>
            <person name="Grigoriev I.V."/>
            <person name="Jeffries T.W."/>
        </authorList>
    </citation>
    <scope>NUCLEOTIDE SEQUENCE [LARGE SCALE GENOMIC DNA]</scope>
    <source>
        <strain evidence="12">NRRL Y-12698</strain>
    </source>
</reference>
<feature type="region of interest" description="Disordered" evidence="9">
    <location>
        <begin position="30"/>
        <end position="52"/>
    </location>
</feature>
<dbReference type="GO" id="GO:0005634">
    <property type="term" value="C:nucleus"/>
    <property type="evidence" value="ECO:0007669"/>
    <property type="project" value="TreeGrafter"/>
</dbReference>